<dbReference type="Pfam" id="PF12352">
    <property type="entry name" value="V-SNARE_C"/>
    <property type="match status" value="1"/>
</dbReference>
<dbReference type="EMBL" id="JNBR01001386">
    <property type="protein sequence ID" value="OQR88283.1"/>
    <property type="molecule type" value="Genomic_DNA"/>
</dbReference>
<comment type="caution">
    <text evidence="1">The sequence shown here is derived from an EMBL/GenBank/DDBJ whole genome shotgun (WGS) entry which is preliminary data.</text>
</comment>
<sequence>MAEKRTTILDGYTVEFLAVARAVDQAQKEEVPGSQFAFSSAARGCIRPRQPQRAIGNMDKNWGELDIPHDQLQWRSRPLQRTGDRIAAAQQTVLETEAVAMGIQAELSRNRETLAATQAKVHEVGALARRSDDIVTRMSSWVPWRKGS</sequence>
<proteinExistence type="predicted"/>
<dbReference type="STRING" id="1202772.A0A1V9YRV4"/>
<evidence type="ECO:0000313" key="2">
    <source>
        <dbReference type="Proteomes" id="UP000243579"/>
    </source>
</evidence>
<dbReference type="Proteomes" id="UP000243579">
    <property type="component" value="Unassembled WGS sequence"/>
</dbReference>
<reference evidence="1 2" key="1">
    <citation type="journal article" date="2014" name="Genome Biol. Evol.">
        <title>The secreted proteins of Achlya hypogyna and Thraustotheca clavata identify the ancestral oomycete secretome and reveal gene acquisitions by horizontal gene transfer.</title>
        <authorList>
            <person name="Misner I."/>
            <person name="Blouin N."/>
            <person name="Leonard G."/>
            <person name="Richards T.A."/>
            <person name="Lane C.E."/>
        </authorList>
    </citation>
    <scope>NUCLEOTIDE SEQUENCE [LARGE SCALE GENOMIC DNA]</scope>
    <source>
        <strain evidence="1 2">ATCC 48635</strain>
    </source>
</reference>
<protein>
    <submittedName>
        <fullName evidence="1">Uncharacterized protein</fullName>
    </submittedName>
</protein>
<gene>
    <name evidence="1" type="ORF">ACHHYP_06985</name>
</gene>
<evidence type="ECO:0000313" key="1">
    <source>
        <dbReference type="EMBL" id="OQR88283.1"/>
    </source>
</evidence>
<dbReference type="OrthoDB" id="10323112at2759"/>
<accession>A0A1V9YRV4</accession>
<dbReference type="Gene3D" id="1.20.5.110">
    <property type="match status" value="1"/>
</dbReference>
<name>A0A1V9YRV4_ACHHY</name>
<keyword evidence="2" id="KW-1185">Reference proteome</keyword>
<dbReference type="AlphaFoldDB" id="A0A1V9YRV4"/>
<organism evidence="1 2">
    <name type="scientific">Achlya hypogyna</name>
    <name type="common">Oomycete</name>
    <name type="synonym">Protoachlya hypogyna</name>
    <dbReference type="NCBI Taxonomy" id="1202772"/>
    <lineage>
        <taxon>Eukaryota</taxon>
        <taxon>Sar</taxon>
        <taxon>Stramenopiles</taxon>
        <taxon>Oomycota</taxon>
        <taxon>Saprolegniomycetes</taxon>
        <taxon>Saprolegniales</taxon>
        <taxon>Achlyaceae</taxon>
        <taxon>Achlya</taxon>
    </lineage>
</organism>
<dbReference type="SUPFAM" id="SSF58038">
    <property type="entry name" value="SNARE fusion complex"/>
    <property type="match status" value="1"/>
</dbReference>